<dbReference type="AlphaFoldDB" id="D3ARN0"/>
<evidence type="ECO:0000313" key="1">
    <source>
        <dbReference type="EMBL" id="EFC95527.1"/>
    </source>
</evidence>
<dbReference type="EMBL" id="ACIO01000735">
    <property type="protein sequence ID" value="EFC95527.1"/>
    <property type="molecule type" value="Genomic_DNA"/>
</dbReference>
<evidence type="ECO:0000313" key="2">
    <source>
        <dbReference type="Proteomes" id="UP000004968"/>
    </source>
</evidence>
<protein>
    <submittedName>
        <fullName evidence="1">Uncharacterized protein</fullName>
    </submittedName>
</protein>
<proteinExistence type="predicted"/>
<reference evidence="1 2" key="1">
    <citation type="submission" date="2010-01" db="EMBL/GenBank/DDBJ databases">
        <authorList>
            <person name="Weinstock G."/>
            <person name="Sodergren E."/>
            <person name="Clifton S."/>
            <person name="Fulton L."/>
            <person name="Fulton B."/>
            <person name="Courtney L."/>
            <person name="Fronick C."/>
            <person name="Harrison M."/>
            <person name="Strong C."/>
            <person name="Farmer C."/>
            <person name="Delahaunty K."/>
            <person name="Markovic C."/>
            <person name="Hall O."/>
            <person name="Minx P."/>
            <person name="Tomlinson C."/>
            <person name="Mitreva M."/>
            <person name="Nelson J."/>
            <person name="Hou S."/>
            <person name="Wollam A."/>
            <person name="Pepin K.H."/>
            <person name="Johnson M."/>
            <person name="Bhonagiri V."/>
            <person name="Nash W.E."/>
            <person name="Warren W."/>
            <person name="Chinwalla A."/>
            <person name="Mardis E.R."/>
            <person name="Wilson R.K."/>
        </authorList>
    </citation>
    <scope>NUCLEOTIDE SEQUENCE [LARGE SCALE GENOMIC DNA]</scope>
    <source>
        <strain evidence="1 2">DSM 13479</strain>
    </source>
</reference>
<dbReference type="Proteomes" id="UP000004968">
    <property type="component" value="Unassembled WGS sequence"/>
</dbReference>
<organism evidence="1 2">
    <name type="scientific">Hungatella hathewayi DSM 13479</name>
    <dbReference type="NCBI Taxonomy" id="566550"/>
    <lineage>
        <taxon>Bacteria</taxon>
        <taxon>Bacillati</taxon>
        <taxon>Bacillota</taxon>
        <taxon>Clostridia</taxon>
        <taxon>Lachnospirales</taxon>
        <taxon>Lachnospiraceae</taxon>
        <taxon>Hungatella</taxon>
    </lineage>
</organism>
<name>D3ARN0_9FIRM</name>
<accession>D3ARN0</accession>
<gene>
    <name evidence="1" type="ORF">CLOSTHATH_06287</name>
</gene>
<comment type="caution">
    <text evidence="1">The sequence shown here is derived from an EMBL/GenBank/DDBJ whole genome shotgun (WGS) entry which is preliminary data.</text>
</comment>
<dbReference type="HOGENOM" id="CLU_2916296_0_0_9"/>
<sequence>MPANCADIPEMHDFTASVGFLEGKSMIQDGAIKAIRPFFEKWSKFYSFHHASFLSDILLPL</sequence>